<dbReference type="InterPro" id="IPR021729">
    <property type="entry name" value="DUF3298"/>
</dbReference>
<accession>A0ABQ4M303</accession>
<feature type="domain" description="Deacetylase PdaC" evidence="2">
    <location>
        <begin position="20"/>
        <end position="89"/>
    </location>
</feature>
<dbReference type="Gene3D" id="3.30.565.40">
    <property type="entry name" value="Fervidobacterium nodosum Rt17-B1 like"/>
    <property type="match status" value="1"/>
</dbReference>
<gene>
    <name evidence="3" type="ORF">J21TS3_47410</name>
</gene>
<feature type="domain" description="DUF3298" evidence="1">
    <location>
        <begin position="115"/>
        <end position="186"/>
    </location>
</feature>
<proteinExistence type="predicted"/>
<dbReference type="RefSeq" id="WP_212952399.1">
    <property type="nucleotide sequence ID" value="NZ_BORW01000040.1"/>
</dbReference>
<organism evidence="3 4">
    <name type="scientific">Paenibacillus cookii</name>
    <dbReference type="NCBI Taxonomy" id="157839"/>
    <lineage>
        <taxon>Bacteria</taxon>
        <taxon>Bacillati</taxon>
        <taxon>Bacillota</taxon>
        <taxon>Bacilli</taxon>
        <taxon>Bacillales</taxon>
        <taxon>Paenibacillaceae</taxon>
        <taxon>Paenibacillus</taxon>
    </lineage>
</organism>
<evidence type="ECO:0000259" key="1">
    <source>
        <dbReference type="Pfam" id="PF11738"/>
    </source>
</evidence>
<reference evidence="3 4" key="1">
    <citation type="submission" date="2021-03" db="EMBL/GenBank/DDBJ databases">
        <title>Antimicrobial resistance genes in bacteria isolated from Japanese honey, and their potential for conferring macrolide and lincosamide resistance in the American foulbrood pathogen Paenibacillus larvae.</title>
        <authorList>
            <person name="Okamoto M."/>
            <person name="Kumagai M."/>
            <person name="Kanamori H."/>
            <person name="Takamatsu D."/>
        </authorList>
    </citation>
    <scope>NUCLEOTIDE SEQUENCE [LARGE SCALE GENOMIC DNA]</scope>
    <source>
        <strain evidence="3 4">J21TS3</strain>
    </source>
</reference>
<name>A0ABQ4M303_9BACL</name>
<dbReference type="EMBL" id="BORW01000040">
    <property type="protein sequence ID" value="GIO69920.1"/>
    <property type="molecule type" value="Genomic_DNA"/>
</dbReference>
<evidence type="ECO:0000259" key="2">
    <source>
        <dbReference type="Pfam" id="PF13739"/>
    </source>
</evidence>
<evidence type="ECO:0000313" key="3">
    <source>
        <dbReference type="EMBL" id="GIO69920.1"/>
    </source>
</evidence>
<dbReference type="Gene3D" id="3.90.640.20">
    <property type="entry name" value="Heat-shock cognate protein, ATPase"/>
    <property type="match status" value="1"/>
</dbReference>
<evidence type="ECO:0008006" key="5">
    <source>
        <dbReference type="Google" id="ProtNLM"/>
    </source>
</evidence>
<keyword evidence="4" id="KW-1185">Reference proteome</keyword>
<dbReference type="InterPro" id="IPR025303">
    <property type="entry name" value="PdaC"/>
</dbReference>
<comment type="caution">
    <text evidence="3">The sequence shown here is derived from an EMBL/GenBank/DDBJ whole genome shotgun (WGS) entry which is preliminary data.</text>
</comment>
<dbReference type="Pfam" id="PF13739">
    <property type="entry name" value="PdaC"/>
    <property type="match status" value="1"/>
</dbReference>
<sequence length="208" mass="22896">MPLYEPPVQVRTLAYDAPGIRIQYPQVAGLASPQAEERINRAIIGQIQEMQRIQQHAQTGSHPQTTGNFEIKTNERGILSLVLSNYTYSAPMAHGYTVAKGLTFNARTGASYALADLFQSGSNYQAKLTSEINAQIRKRNLPMLEGTTVTVQPTQDYYVADKALVVFYPLYSIAPYYAGFPMFPVSVYDLQNIAAEEGPLTVLAADIA</sequence>
<dbReference type="Proteomes" id="UP000680638">
    <property type="component" value="Unassembled WGS sequence"/>
</dbReference>
<dbReference type="InterPro" id="IPR037126">
    <property type="entry name" value="PdaC/RsiV-like_sf"/>
</dbReference>
<protein>
    <recommendedName>
        <fullName evidence="5">DUF3298 domain-containing protein</fullName>
    </recommendedName>
</protein>
<evidence type="ECO:0000313" key="4">
    <source>
        <dbReference type="Proteomes" id="UP000680638"/>
    </source>
</evidence>
<dbReference type="Pfam" id="PF11738">
    <property type="entry name" value="DUF3298"/>
    <property type="match status" value="1"/>
</dbReference>